<proteinExistence type="predicted"/>
<dbReference type="PROSITE" id="PS51257">
    <property type="entry name" value="PROKAR_LIPOPROTEIN"/>
    <property type="match status" value="1"/>
</dbReference>
<dbReference type="InterPro" id="IPR032466">
    <property type="entry name" value="Metal_Hydrolase"/>
</dbReference>
<keyword evidence="3" id="KW-1185">Reference proteome</keyword>
<keyword evidence="2" id="KW-0378">Hydrolase</keyword>
<reference evidence="3" key="1">
    <citation type="submission" date="2016-11" db="EMBL/GenBank/DDBJ databases">
        <authorList>
            <person name="Varghese N."/>
            <person name="Submissions S."/>
        </authorList>
    </citation>
    <scope>NUCLEOTIDE SEQUENCE [LARGE SCALE GENOMIC DNA]</scope>
    <source>
        <strain evidence="3">DSM 22638</strain>
    </source>
</reference>
<dbReference type="Proteomes" id="UP000184532">
    <property type="component" value="Unassembled WGS sequence"/>
</dbReference>
<dbReference type="SUPFAM" id="SSF51556">
    <property type="entry name" value="Metallo-dependent hydrolases"/>
    <property type="match status" value="1"/>
</dbReference>
<dbReference type="EMBL" id="FQWL01000002">
    <property type="protein sequence ID" value="SHG45667.1"/>
    <property type="molecule type" value="Genomic_DNA"/>
</dbReference>
<dbReference type="SUPFAM" id="SSF51338">
    <property type="entry name" value="Composite domain of metallo-dependent hydrolases"/>
    <property type="match status" value="1"/>
</dbReference>
<dbReference type="PANTHER" id="PTHR43135:SF3">
    <property type="entry name" value="ALPHA-D-RIBOSE 1-METHYLPHOSPHONATE 5-TRIPHOSPHATE DIPHOSPHATASE"/>
    <property type="match status" value="1"/>
</dbReference>
<dbReference type="Gene3D" id="2.30.40.10">
    <property type="entry name" value="Urease, subunit C, domain 1"/>
    <property type="match status" value="2"/>
</dbReference>
<dbReference type="Pfam" id="PF01979">
    <property type="entry name" value="Amidohydro_1"/>
    <property type="match status" value="1"/>
</dbReference>
<feature type="domain" description="Amidohydrolase-related" evidence="1">
    <location>
        <begin position="365"/>
        <end position="463"/>
    </location>
</feature>
<dbReference type="PANTHER" id="PTHR43135">
    <property type="entry name" value="ALPHA-D-RIBOSE 1-METHYLPHOSPHONATE 5-TRIPHOSPHATE DIPHOSPHATASE"/>
    <property type="match status" value="1"/>
</dbReference>
<protein>
    <submittedName>
        <fullName evidence="2">Amidohydrolase family protein</fullName>
    </submittedName>
</protein>
<dbReference type="InterPro" id="IPR006680">
    <property type="entry name" value="Amidohydro-rel"/>
</dbReference>
<organism evidence="2 3">
    <name type="scientific">Flagellimonas flava</name>
    <dbReference type="NCBI Taxonomy" id="570519"/>
    <lineage>
        <taxon>Bacteria</taxon>
        <taxon>Pseudomonadati</taxon>
        <taxon>Bacteroidota</taxon>
        <taxon>Flavobacteriia</taxon>
        <taxon>Flavobacteriales</taxon>
        <taxon>Flavobacteriaceae</taxon>
        <taxon>Flagellimonas</taxon>
    </lineage>
</organism>
<dbReference type="STRING" id="570519.SAMN04488116_1292"/>
<dbReference type="GO" id="GO:0016810">
    <property type="term" value="F:hydrolase activity, acting on carbon-nitrogen (but not peptide) bonds"/>
    <property type="evidence" value="ECO:0007669"/>
    <property type="project" value="InterPro"/>
</dbReference>
<dbReference type="InterPro" id="IPR011059">
    <property type="entry name" value="Metal-dep_hydrolase_composite"/>
</dbReference>
<name>A0A1M5JYJ5_9FLAO</name>
<accession>A0A1M5JYJ5</accession>
<dbReference type="RefSeq" id="WP_073177463.1">
    <property type="nucleotide sequence ID" value="NZ_FQWL01000002.1"/>
</dbReference>
<dbReference type="AlphaFoldDB" id="A0A1M5JYJ5"/>
<gene>
    <name evidence="2" type="ORF">SAMN04488116_1292</name>
</gene>
<dbReference type="OrthoDB" id="9815657at2"/>
<evidence type="ECO:0000313" key="3">
    <source>
        <dbReference type="Proteomes" id="UP000184532"/>
    </source>
</evidence>
<evidence type="ECO:0000313" key="2">
    <source>
        <dbReference type="EMBL" id="SHG45667.1"/>
    </source>
</evidence>
<dbReference type="Gene3D" id="3.20.20.140">
    <property type="entry name" value="Metal-dependent hydrolases"/>
    <property type="match status" value="1"/>
</dbReference>
<sequence>MKGILRGIFLAILFGSTSLSCKHNPKIKGDLLLTNVNIIDIQSGEIDYGQQVVIEGNRITHRLEGHEESDFEAIKTVNAGNKFLIPGLWDMHTHPDDPEVWRMQPPMEAKDRLLPLFVIHGVTGIRDMGGDLNLVKRWREQYSDGKLLAPKIFACGPLLDGPNPMWDGSAGIDGPEKVEQVVDSLMAEGIDFLKVYSLLPRDTYMALSRYANSLDFPFVGHVPFTVLPSEAANTGMKSQEHLLEILKECSAQIPDKLLKEIRGMKDGVQKSVAANNFRIGSYDAGQANALFGLFAEKEIWHCPTLSMWQKNAWFEEELKKDKELFAYLPKYLQAYWTPKYNDHLQNRDNQEYINVKKRLYQLYLEMVRDMHNKGVMLLAGTDMGANPLCFPGIGLHNELKTLVQAGLSPHEALKTATTHPVDFLEIEEDYGSVEVGKVADLVLLDKNPLDNIANLQYVFAVLRDGKFIGPKEIQEIKTSTKAVNAAGDWTEDELK</sequence>
<evidence type="ECO:0000259" key="1">
    <source>
        <dbReference type="Pfam" id="PF01979"/>
    </source>
</evidence>
<dbReference type="InterPro" id="IPR051781">
    <property type="entry name" value="Metallo-dep_Hydrolase"/>
</dbReference>